<comment type="similarity">
    <text evidence="1">Belongs to the short-chain dehydrogenases/reductases (SDR) family.</text>
</comment>
<name>A0ABR0FEK2_9PEZI</name>
<gene>
    <name evidence="4" type="ORF">QC761_512110</name>
</gene>
<accession>A0ABR0FEK2</accession>
<evidence type="ECO:0000256" key="3">
    <source>
        <dbReference type="ARBA" id="ARBA00023002"/>
    </source>
</evidence>
<reference evidence="4 5" key="1">
    <citation type="journal article" date="2023" name="bioRxiv">
        <title>High-quality genome assemblies of four members of thePodospora anserinaspecies complex.</title>
        <authorList>
            <person name="Ament-Velasquez S.L."/>
            <person name="Vogan A.A."/>
            <person name="Wallerman O."/>
            <person name="Hartmann F."/>
            <person name="Gautier V."/>
            <person name="Silar P."/>
            <person name="Giraud T."/>
            <person name="Johannesson H."/>
        </authorList>
    </citation>
    <scope>NUCLEOTIDE SEQUENCE [LARGE SCALE GENOMIC DNA]</scope>
    <source>
        <strain evidence="4 5">CBS 112042</strain>
    </source>
</reference>
<dbReference type="RefSeq" id="XP_062731087.1">
    <property type="nucleotide sequence ID" value="XM_062880378.1"/>
</dbReference>
<dbReference type="PANTHER" id="PTHR42760">
    <property type="entry name" value="SHORT-CHAIN DEHYDROGENASES/REDUCTASES FAMILY MEMBER"/>
    <property type="match status" value="1"/>
</dbReference>
<organism evidence="4 5">
    <name type="scientific">Podospora bellae-mahoneyi</name>
    <dbReference type="NCBI Taxonomy" id="2093777"/>
    <lineage>
        <taxon>Eukaryota</taxon>
        <taxon>Fungi</taxon>
        <taxon>Dikarya</taxon>
        <taxon>Ascomycota</taxon>
        <taxon>Pezizomycotina</taxon>
        <taxon>Sordariomycetes</taxon>
        <taxon>Sordariomycetidae</taxon>
        <taxon>Sordariales</taxon>
        <taxon>Podosporaceae</taxon>
        <taxon>Podospora</taxon>
    </lineage>
</organism>
<dbReference type="InterPro" id="IPR002347">
    <property type="entry name" value="SDR_fam"/>
</dbReference>
<dbReference type="PRINTS" id="PR00081">
    <property type="entry name" value="GDHRDH"/>
</dbReference>
<evidence type="ECO:0000313" key="5">
    <source>
        <dbReference type="Proteomes" id="UP001322138"/>
    </source>
</evidence>
<protein>
    <recommendedName>
        <fullName evidence="6">NAD(P)-binding protein</fullName>
    </recommendedName>
</protein>
<proteinExistence type="inferred from homology"/>
<dbReference type="Pfam" id="PF13561">
    <property type="entry name" value="adh_short_C2"/>
    <property type="match status" value="1"/>
</dbReference>
<evidence type="ECO:0000256" key="2">
    <source>
        <dbReference type="ARBA" id="ARBA00022857"/>
    </source>
</evidence>
<evidence type="ECO:0000313" key="4">
    <source>
        <dbReference type="EMBL" id="KAK4642111.1"/>
    </source>
</evidence>
<keyword evidence="2" id="KW-0521">NADP</keyword>
<dbReference type="GeneID" id="87899860"/>
<dbReference type="PANTHER" id="PTHR42760:SF115">
    <property type="entry name" value="3-OXOACYL-[ACYL-CARRIER-PROTEIN] REDUCTASE FABG"/>
    <property type="match status" value="1"/>
</dbReference>
<comment type="caution">
    <text evidence="4">The sequence shown here is derived from an EMBL/GenBank/DDBJ whole genome shotgun (WGS) entry which is preliminary data.</text>
</comment>
<keyword evidence="3" id="KW-0560">Oxidoreductase</keyword>
<dbReference type="EMBL" id="JAFFGZ010000007">
    <property type="protein sequence ID" value="KAK4642111.1"/>
    <property type="molecule type" value="Genomic_DNA"/>
</dbReference>
<dbReference type="InterPro" id="IPR020904">
    <property type="entry name" value="Sc_DH/Rdtase_CS"/>
</dbReference>
<dbReference type="PROSITE" id="PS00061">
    <property type="entry name" value="ADH_SHORT"/>
    <property type="match status" value="1"/>
</dbReference>
<dbReference type="Proteomes" id="UP001322138">
    <property type="component" value="Unassembled WGS sequence"/>
</dbReference>
<dbReference type="SUPFAM" id="SSF51735">
    <property type="entry name" value="NAD(P)-binding Rossmann-fold domains"/>
    <property type="match status" value="1"/>
</dbReference>
<dbReference type="Gene3D" id="3.40.50.720">
    <property type="entry name" value="NAD(P)-binding Rossmann-like Domain"/>
    <property type="match status" value="1"/>
</dbReference>
<keyword evidence="5" id="KW-1185">Reference proteome</keyword>
<evidence type="ECO:0000256" key="1">
    <source>
        <dbReference type="ARBA" id="ARBA00006484"/>
    </source>
</evidence>
<dbReference type="InterPro" id="IPR036291">
    <property type="entry name" value="NAD(P)-bd_dom_sf"/>
</dbReference>
<sequence length="269" mass="28588">MAERSNLTSRAIPSITLCFPSSPAPTPSDLHDANGDTNLAIERFRVSEVAVVAGGAGDLSAASSKALLEHGLQELAIFDAATEDIAKPVIFQLSSDFPFAKITFTKVDITDADAHAMQHSIDSWRRTLEVNTTGSLIIAQAVAKTMAEAKTGGSIARVASILGIWVNFPQLQAGYNASKAAVIMMKNSLAVEWDRYGITVNTISPGYVNTILNEGEGLDEAKKIWLARNPMGRIGEREELCGAVVPLARRAGSHITGADIVVDDGQSLL</sequence>
<evidence type="ECO:0008006" key="6">
    <source>
        <dbReference type="Google" id="ProtNLM"/>
    </source>
</evidence>